<gene>
    <name evidence="1" type="ORF">EI427_23480</name>
</gene>
<name>A0A3S9PAF9_9BACT</name>
<reference evidence="1 2" key="1">
    <citation type="submission" date="2018-12" db="EMBL/GenBank/DDBJ databases">
        <title>Flammeovirga pectinis sp. nov., isolated from the gut of the Korean scallop, Patinopecten yessoensis.</title>
        <authorList>
            <person name="Bae J.-W."/>
            <person name="Jeong Y.-S."/>
            <person name="Kang W."/>
        </authorList>
    </citation>
    <scope>NUCLEOTIDE SEQUENCE [LARGE SCALE GENOMIC DNA]</scope>
    <source>
        <strain evidence="1 2">L12M1</strain>
    </source>
</reference>
<keyword evidence="2" id="KW-1185">Reference proteome</keyword>
<evidence type="ECO:0000313" key="1">
    <source>
        <dbReference type="EMBL" id="AZQ65178.1"/>
    </source>
</evidence>
<dbReference type="KEGG" id="fll:EI427_23480"/>
<sequence>MEYIARNLTHRENEFKRVLKNYDRKMKNIHDGYEKNIFVDDLTLIGLNTRGFMNIFCNASIVSERNENIEIDLLQNIQRFAKSHFTMAYHPSENVTISFEEGKEIEVKAPGGLTLLMDCGSWMTYLSFFLVIRDQEGFDLMMKAQERDFRRSNLSLDKLDLAMINFYKHLNSPSEEVVIETIKATEPFVGNYLDEQFAADYVLNIYEPIIGVYDALFRQNEQLFNEKLLKAIQLHKEYYNDQSEDTDHSPHASDGFISWFLLAPICLAYDRGMKIEVQSDYLPEWLIKREFEL</sequence>
<protein>
    <submittedName>
        <fullName evidence="1">Uncharacterized protein</fullName>
    </submittedName>
</protein>
<accession>A0A3S9PAF9</accession>
<dbReference type="AlphaFoldDB" id="A0A3S9PAF9"/>
<proteinExistence type="predicted"/>
<evidence type="ECO:0000313" key="2">
    <source>
        <dbReference type="Proteomes" id="UP000267268"/>
    </source>
</evidence>
<dbReference type="OrthoDB" id="942147at2"/>
<dbReference type="Pfam" id="PF15575">
    <property type="entry name" value="Imm49"/>
    <property type="match status" value="1"/>
</dbReference>
<organism evidence="1 2">
    <name type="scientific">Flammeovirga pectinis</name>
    <dbReference type="NCBI Taxonomy" id="2494373"/>
    <lineage>
        <taxon>Bacteria</taxon>
        <taxon>Pseudomonadati</taxon>
        <taxon>Bacteroidota</taxon>
        <taxon>Cytophagia</taxon>
        <taxon>Cytophagales</taxon>
        <taxon>Flammeovirgaceae</taxon>
        <taxon>Flammeovirga</taxon>
    </lineage>
</organism>
<dbReference type="Proteomes" id="UP000267268">
    <property type="component" value="Chromosome 2"/>
</dbReference>
<dbReference type="EMBL" id="CP034563">
    <property type="protein sequence ID" value="AZQ65178.1"/>
    <property type="molecule type" value="Genomic_DNA"/>
</dbReference>
<dbReference type="RefSeq" id="WP_126619640.1">
    <property type="nucleotide sequence ID" value="NZ_CP034563.1"/>
</dbReference>
<dbReference type="InterPro" id="IPR029074">
    <property type="entry name" value="Imm49"/>
</dbReference>